<organism evidence="2 3">
    <name type="scientific">Plakobranchus ocellatus</name>
    <dbReference type="NCBI Taxonomy" id="259542"/>
    <lineage>
        <taxon>Eukaryota</taxon>
        <taxon>Metazoa</taxon>
        <taxon>Spiralia</taxon>
        <taxon>Lophotrochozoa</taxon>
        <taxon>Mollusca</taxon>
        <taxon>Gastropoda</taxon>
        <taxon>Heterobranchia</taxon>
        <taxon>Euthyneura</taxon>
        <taxon>Panpulmonata</taxon>
        <taxon>Sacoglossa</taxon>
        <taxon>Placobranchoidea</taxon>
        <taxon>Plakobranchidae</taxon>
        <taxon>Plakobranchus</taxon>
    </lineage>
</organism>
<dbReference type="AlphaFoldDB" id="A0AAV4CFH9"/>
<accession>A0AAV4CFH9</accession>
<protein>
    <submittedName>
        <fullName evidence="2">Uncharacterized protein</fullName>
    </submittedName>
</protein>
<keyword evidence="3" id="KW-1185">Reference proteome</keyword>
<feature type="region of interest" description="Disordered" evidence="1">
    <location>
        <begin position="91"/>
        <end position="131"/>
    </location>
</feature>
<dbReference type="EMBL" id="BLXT01006233">
    <property type="protein sequence ID" value="GFO30342.1"/>
    <property type="molecule type" value="Genomic_DNA"/>
</dbReference>
<feature type="compositionally biased region" description="Gly residues" evidence="1">
    <location>
        <begin position="110"/>
        <end position="128"/>
    </location>
</feature>
<name>A0AAV4CFH9_9GAST</name>
<evidence type="ECO:0000256" key="1">
    <source>
        <dbReference type="SAM" id="MobiDB-lite"/>
    </source>
</evidence>
<comment type="caution">
    <text evidence="2">The sequence shown here is derived from an EMBL/GenBank/DDBJ whole genome shotgun (WGS) entry which is preliminary data.</text>
</comment>
<dbReference type="Proteomes" id="UP000735302">
    <property type="component" value="Unassembled WGS sequence"/>
</dbReference>
<proteinExistence type="predicted"/>
<evidence type="ECO:0000313" key="3">
    <source>
        <dbReference type="Proteomes" id="UP000735302"/>
    </source>
</evidence>
<reference evidence="2 3" key="1">
    <citation type="journal article" date="2021" name="Elife">
        <title>Chloroplast acquisition without the gene transfer in kleptoplastic sea slugs, Plakobranchus ocellatus.</title>
        <authorList>
            <person name="Maeda T."/>
            <person name="Takahashi S."/>
            <person name="Yoshida T."/>
            <person name="Shimamura S."/>
            <person name="Takaki Y."/>
            <person name="Nagai Y."/>
            <person name="Toyoda A."/>
            <person name="Suzuki Y."/>
            <person name="Arimoto A."/>
            <person name="Ishii H."/>
            <person name="Satoh N."/>
            <person name="Nishiyama T."/>
            <person name="Hasebe M."/>
            <person name="Maruyama T."/>
            <person name="Minagawa J."/>
            <person name="Obokata J."/>
            <person name="Shigenobu S."/>
        </authorList>
    </citation>
    <scope>NUCLEOTIDE SEQUENCE [LARGE SCALE GENOMIC DNA]</scope>
</reference>
<evidence type="ECO:0000313" key="2">
    <source>
        <dbReference type="EMBL" id="GFO30342.1"/>
    </source>
</evidence>
<gene>
    <name evidence="2" type="ORF">PoB_005684700</name>
</gene>
<sequence>MSSLPSTNLGHGSCYNIGCDNLHMTVDLEIIPLVKSGRAASKPLYSLQAGENHPSNEGRPRLILTSSILACGMLEKNLREPCCRAHRAPAIIPQNTRRTSKKRKEEVEDQGGGNDGGEKGGGGGGRMGGQPSKIRVVVSVVAAAAWQKKTREEREENRKKLKKYAGGRLAWRTKNYEWKNIKTREWEHN</sequence>